<dbReference type="Gene3D" id="2.60.40.1220">
    <property type="match status" value="3"/>
</dbReference>
<dbReference type="OrthoDB" id="9765926at2"/>
<dbReference type="AlphaFoldDB" id="A0A4R6QE65"/>
<accession>A0A4R6QE65</accession>
<evidence type="ECO:0000313" key="3">
    <source>
        <dbReference type="Proteomes" id="UP000295260"/>
    </source>
</evidence>
<evidence type="ECO:0000256" key="1">
    <source>
        <dbReference type="ARBA" id="ARBA00022729"/>
    </source>
</evidence>
<gene>
    <name evidence="2" type="ORF">BC748_1183</name>
</gene>
<protein>
    <submittedName>
        <fullName evidence="2">Gliding motility-associated-like protein</fullName>
    </submittedName>
</protein>
<name>A0A4R6QE65_9FLAO</name>
<proteinExistence type="predicted"/>
<comment type="caution">
    <text evidence="2">The sequence shown here is derived from an EMBL/GenBank/DDBJ whole genome shotgun (WGS) entry which is preliminary data.</text>
</comment>
<reference evidence="2 3" key="1">
    <citation type="submission" date="2019-03" db="EMBL/GenBank/DDBJ databases">
        <title>Genomic Encyclopedia of Archaeal and Bacterial Type Strains, Phase II (KMG-II): from individual species to whole genera.</title>
        <authorList>
            <person name="Goeker M."/>
        </authorList>
    </citation>
    <scope>NUCLEOTIDE SEQUENCE [LARGE SCALE GENOMIC DNA]</scope>
    <source>
        <strain evidence="2 3">DSM 25687</strain>
    </source>
</reference>
<dbReference type="Proteomes" id="UP000295260">
    <property type="component" value="Unassembled WGS sequence"/>
</dbReference>
<evidence type="ECO:0000313" key="2">
    <source>
        <dbReference type="EMBL" id="TDP60203.1"/>
    </source>
</evidence>
<dbReference type="InterPro" id="IPR026341">
    <property type="entry name" value="T9SS_type_B"/>
</dbReference>
<dbReference type="NCBIfam" id="TIGR04131">
    <property type="entry name" value="Bac_Flav_CTERM"/>
    <property type="match status" value="1"/>
</dbReference>
<dbReference type="InterPro" id="IPR014755">
    <property type="entry name" value="Cu-Rt/internalin_Ig-like"/>
</dbReference>
<dbReference type="Pfam" id="PF13585">
    <property type="entry name" value="CHU_C"/>
    <property type="match status" value="1"/>
</dbReference>
<organism evidence="2 3">
    <name type="scientific">Flavobacterium dankookense</name>
    <dbReference type="NCBI Taxonomy" id="706186"/>
    <lineage>
        <taxon>Bacteria</taxon>
        <taxon>Pseudomonadati</taxon>
        <taxon>Bacteroidota</taxon>
        <taxon>Flavobacteriia</taxon>
        <taxon>Flavobacteriales</taxon>
        <taxon>Flavobacteriaceae</taxon>
        <taxon>Flavobacterium</taxon>
    </lineage>
</organism>
<sequence length="845" mass="91259">MKYTIIFFLVVSQIVAQSDVPLSLRAQFNGTYDYVVIGNTHNEFDNWQVPTPECELLTQTSASLNLQPNQNIIAAYLYWSGIGDGTFDTTITFNGIDYQADEIFVGFPEPNDIVDYYSAYKNITNQVINTGNGLYNFNNLNLNPIIEDYCGAFVQYLGWHLVVVYNQTNIENKQLNVYDGFSIAFDQFNNGITPFAINNLNVVAVNDAKITYIAYNGSPNLFFNESITFNGNILSNSLNPSNNPFNGTNSFTGSNTNWNQDIDTFDVSTSINIGDTEAELILSSFSFRSIPTLITSIRSELPDATVSINQVTGQEVCGNRNLVVTYTVFNTNSNAALPSNVPVSFYVNNTLIETINTTSAIAIGGSLNLQNTISIPASFGNNFTLQILVDNSAVIASSVAESNEGNNTSNTQNITLSTALVTPIFAGVNPICSGATLSALPTISTNGISGTWSPALNNLQTTVYTFTPNAGQCASSNSLTITVNPSVTTTFSAVNPICSGATLSALPTISTNGISGTWSPALNNLQTTVYTFTPNAGQCASSTTFTITVNSLVTPTFTAVNPICSGETLSALPTISTNGISGSWSPALNNLQTTEYTFGPTTGQCASSTRLTIEIVPNLQPDFSAISLCENDTSFSLNSISPNGIVGSWLPSIVDSTTSGFYTFTPNSGQCANNQTIEITINPITLQDFEVEVSHPFSTNATITVIINSIGNYSFQLDDGSIQSSNIFQNVTSGIHSVTVYQNDGCAISITKNDILIIHYPLFFTPNGDGFNDTWTISDLFLQPNVPIYIFDRYGKLLKQISTIGNGWDGTYNGQNMPSDSYWFTVDYQFNSTSKKFSAAFALKR</sequence>
<keyword evidence="1" id="KW-0732">Signal</keyword>
<keyword evidence="3" id="KW-1185">Reference proteome</keyword>
<dbReference type="EMBL" id="SNXR01000012">
    <property type="protein sequence ID" value="TDP60203.1"/>
    <property type="molecule type" value="Genomic_DNA"/>
</dbReference>